<organism evidence="3 4">
    <name type="scientific">Leptidea sinapis</name>
    <dbReference type="NCBI Taxonomy" id="189913"/>
    <lineage>
        <taxon>Eukaryota</taxon>
        <taxon>Metazoa</taxon>
        <taxon>Ecdysozoa</taxon>
        <taxon>Arthropoda</taxon>
        <taxon>Hexapoda</taxon>
        <taxon>Insecta</taxon>
        <taxon>Pterygota</taxon>
        <taxon>Neoptera</taxon>
        <taxon>Endopterygota</taxon>
        <taxon>Lepidoptera</taxon>
        <taxon>Glossata</taxon>
        <taxon>Ditrysia</taxon>
        <taxon>Papilionoidea</taxon>
        <taxon>Pieridae</taxon>
        <taxon>Dismorphiinae</taxon>
        <taxon>Leptidea</taxon>
    </lineage>
</organism>
<dbReference type="Pfam" id="PF00168">
    <property type="entry name" value="C2"/>
    <property type="match status" value="1"/>
</dbReference>
<keyword evidence="4" id="KW-1185">Reference proteome</keyword>
<dbReference type="EMBL" id="FZQP02001881">
    <property type="protein sequence ID" value="VVC94100.1"/>
    <property type="molecule type" value="Genomic_DNA"/>
</dbReference>
<dbReference type="Gene3D" id="2.60.40.150">
    <property type="entry name" value="C2 domain"/>
    <property type="match status" value="1"/>
</dbReference>
<dbReference type="InterPro" id="IPR000008">
    <property type="entry name" value="C2_dom"/>
</dbReference>
<sequence>MRATQYIPIEIHESQVPNDPYVRVELQKADGDITLETYLTKTKKRVKPAEQKLLIQVFDENRLTRDDFLGMVEVPLEGTPHESAANARPPIHKYPLRPRRSVRNMSRESEVERMENFVAEFQRRFHISADDEHAHNNNSHDSSQENNHENHQDESDRPAETSTDAIETRNETTEVTPEAQSVDTPSSDPAVISEETENTNTVPNSSNDCDTNVRNNQNEDNDVVCANENSAQREEENNELEVVEVAQSSCDNNLSPNSSQDNSETDTIEFELRPTVDEIIVTSPDNDQTDAIGDDVNIRRELRNDETGDESAESLTFDENHFSTPTGGVTPERRPSAEARRRRTTASSMSSELKFSGVRCRMKRMGRRKAREVAAPVARRARTCPTATTPVRLSGRIRGCPTRRSRDPPCHTPETTRGNMSI</sequence>
<dbReference type="Proteomes" id="UP000324832">
    <property type="component" value="Unassembled WGS sequence"/>
</dbReference>
<feature type="compositionally biased region" description="Polar residues" evidence="1">
    <location>
        <begin position="413"/>
        <end position="422"/>
    </location>
</feature>
<evidence type="ECO:0000256" key="1">
    <source>
        <dbReference type="SAM" id="MobiDB-lite"/>
    </source>
</evidence>
<name>A0A5E4QAD6_9NEOP</name>
<evidence type="ECO:0000259" key="2">
    <source>
        <dbReference type="Pfam" id="PF00168"/>
    </source>
</evidence>
<evidence type="ECO:0000313" key="4">
    <source>
        <dbReference type="Proteomes" id="UP000324832"/>
    </source>
</evidence>
<feature type="compositionally biased region" description="Polar residues" evidence="1">
    <location>
        <begin position="198"/>
        <end position="218"/>
    </location>
</feature>
<gene>
    <name evidence="3" type="ORF">LSINAPIS_LOCUS6123</name>
</gene>
<dbReference type="AlphaFoldDB" id="A0A5E4QAD6"/>
<protein>
    <recommendedName>
        <fullName evidence="2">C2 domain-containing protein</fullName>
    </recommendedName>
</protein>
<dbReference type="InterPro" id="IPR035892">
    <property type="entry name" value="C2_domain_sf"/>
</dbReference>
<reference evidence="3 4" key="1">
    <citation type="submission" date="2017-07" db="EMBL/GenBank/DDBJ databases">
        <authorList>
            <person name="Talla V."/>
            <person name="Backstrom N."/>
        </authorList>
    </citation>
    <scope>NUCLEOTIDE SEQUENCE [LARGE SCALE GENOMIC DNA]</scope>
</reference>
<accession>A0A5E4QAD6</accession>
<feature type="region of interest" description="Disordered" evidence="1">
    <location>
        <begin position="132"/>
        <end position="221"/>
    </location>
</feature>
<feature type="compositionally biased region" description="Polar residues" evidence="1">
    <location>
        <begin position="173"/>
        <end position="187"/>
    </location>
</feature>
<proteinExistence type="predicted"/>
<feature type="region of interest" description="Disordered" evidence="1">
    <location>
        <begin position="385"/>
        <end position="422"/>
    </location>
</feature>
<feature type="region of interest" description="Disordered" evidence="1">
    <location>
        <begin position="303"/>
        <end position="353"/>
    </location>
</feature>
<feature type="compositionally biased region" description="Basic and acidic residues" evidence="1">
    <location>
        <begin position="142"/>
        <end position="159"/>
    </location>
</feature>
<evidence type="ECO:0000313" key="3">
    <source>
        <dbReference type="EMBL" id="VVC94100.1"/>
    </source>
</evidence>
<feature type="domain" description="C2" evidence="2">
    <location>
        <begin position="19"/>
        <end position="82"/>
    </location>
</feature>
<dbReference type="SUPFAM" id="SSF49562">
    <property type="entry name" value="C2 domain (Calcium/lipid-binding domain, CaLB)"/>
    <property type="match status" value="1"/>
</dbReference>